<evidence type="ECO:0000259" key="1">
    <source>
        <dbReference type="Pfam" id="PF12146"/>
    </source>
</evidence>
<organism evidence="2 3">
    <name type="scientific">Alloalcanivorax gelatiniphagus</name>
    <dbReference type="NCBI Taxonomy" id="1194167"/>
    <lineage>
        <taxon>Bacteria</taxon>
        <taxon>Pseudomonadati</taxon>
        <taxon>Pseudomonadota</taxon>
        <taxon>Gammaproteobacteria</taxon>
        <taxon>Oceanospirillales</taxon>
        <taxon>Alcanivoracaceae</taxon>
        <taxon>Alloalcanivorax</taxon>
    </lineage>
</organism>
<dbReference type="Proteomes" id="UP000739180">
    <property type="component" value="Unassembled WGS sequence"/>
</dbReference>
<name>A0ABY2XJE3_9GAMM</name>
<dbReference type="Pfam" id="PF12146">
    <property type="entry name" value="Hydrolase_4"/>
    <property type="match status" value="1"/>
</dbReference>
<evidence type="ECO:0000313" key="2">
    <source>
        <dbReference type="EMBL" id="TMW12006.1"/>
    </source>
</evidence>
<dbReference type="GO" id="GO:0016787">
    <property type="term" value="F:hydrolase activity"/>
    <property type="evidence" value="ECO:0007669"/>
    <property type="project" value="UniProtKB-KW"/>
</dbReference>
<keyword evidence="3" id="KW-1185">Reference proteome</keyword>
<dbReference type="InterPro" id="IPR029058">
    <property type="entry name" value="AB_hydrolase_fold"/>
</dbReference>
<dbReference type="PANTHER" id="PTHR12277:SF81">
    <property type="entry name" value="PROTEIN ABHD13"/>
    <property type="match status" value="1"/>
</dbReference>
<dbReference type="Gene3D" id="3.40.50.1820">
    <property type="entry name" value="alpha/beta hydrolase"/>
    <property type="match status" value="1"/>
</dbReference>
<reference evidence="2 3" key="1">
    <citation type="submission" date="2019-05" db="EMBL/GenBank/DDBJ databases">
        <title>Genome of Alcanivorax gelatiniphagus, an oil degrading marine bacteria.</title>
        <authorList>
            <person name="Kwon K.K."/>
        </authorList>
    </citation>
    <scope>NUCLEOTIDE SEQUENCE [LARGE SCALE GENOMIC DNA]</scope>
    <source>
        <strain evidence="2 3">MEBiC 08158</strain>
    </source>
</reference>
<keyword evidence="2" id="KW-0378">Hydrolase</keyword>
<gene>
    <name evidence="2" type="ORF">FGS76_12610</name>
</gene>
<sequence length="315" mass="34492">MILSGVLLAVLSGCSSLFFYPAKPWVQNPARQGLAYEDVVLIHPDGLRLHGWWLPARGYQRGTVYFLHGNAENISTHLMNVHWLPERGYNVFLLDYRGYGLSEGSPDLPGALADVQLGLDWLSASGRLDGKPLVMFGQSLGGALGTGVLARDDNRGRVDCVMLEASFASYRGIADDVMRRSWLLWPLRWMVLPTLPARDLDPERHIAELAPRPLLILHSREDPVIPFRQGEALFQAAAEPKTFQALKGGHGQGTRDPAVRDRLLAFLEQNGCMARAPSASAPVTQVPPAPVSREAVEADEPAGEIGITPVGAYRF</sequence>
<comment type="caution">
    <text evidence="2">The sequence shown here is derived from an EMBL/GenBank/DDBJ whole genome shotgun (WGS) entry which is preliminary data.</text>
</comment>
<feature type="domain" description="Serine aminopeptidase S33" evidence="1">
    <location>
        <begin position="60"/>
        <end position="179"/>
    </location>
</feature>
<accession>A0ABY2XJE3</accession>
<dbReference type="EMBL" id="VCQT01000038">
    <property type="protein sequence ID" value="TMW12006.1"/>
    <property type="molecule type" value="Genomic_DNA"/>
</dbReference>
<dbReference type="SUPFAM" id="SSF53474">
    <property type="entry name" value="alpha/beta-Hydrolases"/>
    <property type="match status" value="1"/>
</dbReference>
<dbReference type="PANTHER" id="PTHR12277">
    <property type="entry name" value="ALPHA/BETA HYDROLASE DOMAIN-CONTAINING PROTEIN"/>
    <property type="match status" value="1"/>
</dbReference>
<evidence type="ECO:0000313" key="3">
    <source>
        <dbReference type="Proteomes" id="UP000739180"/>
    </source>
</evidence>
<proteinExistence type="predicted"/>
<protein>
    <submittedName>
        <fullName evidence="2">Alpha/beta hydrolase</fullName>
    </submittedName>
</protein>
<dbReference type="InterPro" id="IPR022742">
    <property type="entry name" value="Hydrolase_4"/>
</dbReference>